<dbReference type="Proteomes" id="UP000005237">
    <property type="component" value="Unassembled WGS sequence"/>
</dbReference>
<reference evidence="3" key="1">
    <citation type="submission" date="2010-08" db="EMBL/GenBank/DDBJ databases">
        <authorList>
            <consortium name="Caenorhabditis japonica Sequencing Consortium"/>
            <person name="Wilson R.K."/>
        </authorList>
    </citation>
    <scope>NUCLEOTIDE SEQUENCE [LARGE SCALE GENOMIC DNA]</scope>
    <source>
        <strain evidence="3">DF5081</strain>
    </source>
</reference>
<proteinExistence type="predicted"/>
<organism evidence="2 3">
    <name type="scientific">Caenorhabditis japonica</name>
    <dbReference type="NCBI Taxonomy" id="281687"/>
    <lineage>
        <taxon>Eukaryota</taxon>
        <taxon>Metazoa</taxon>
        <taxon>Ecdysozoa</taxon>
        <taxon>Nematoda</taxon>
        <taxon>Chromadorea</taxon>
        <taxon>Rhabditida</taxon>
        <taxon>Rhabditina</taxon>
        <taxon>Rhabditomorpha</taxon>
        <taxon>Rhabditoidea</taxon>
        <taxon>Rhabditidae</taxon>
        <taxon>Peloderinae</taxon>
        <taxon>Caenorhabditis</taxon>
    </lineage>
</organism>
<keyword evidence="1" id="KW-0472">Membrane</keyword>
<keyword evidence="1" id="KW-1133">Transmembrane helix</keyword>
<evidence type="ECO:0000313" key="2">
    <source>
        <dbReference type="EnsemblMetazoa" id="CJA42922.1"/>
    </source>
</evidence>
<name>A0A8R1IV24_CAEJA</name>
<dbReference type="AlphaFoldDB" id="A0A8R1IV24"/>
<reference evidence="2" key="2">
    <citation type="submission" date="2022-06" db="UniProtKB">
        <authorList>
            <consortium name="EnsemblMetazoa"/>
        </authorList>
    </citation>
    <scope>IDENTIFICATION</scope>
    <source>
        <strain evidence="2">DF5081</strain>
    </source>
</reference>
<evidence type="ECO:0000313" key="3">
    <source>
        <dbReference type="Proteomes" id="UP000005237"/>
    </source>
</evidence>
<feature type="transmembrane region" description="Helical" evidence="1">
    <location>
        <begin position="98"/>
        <end position="120"/>
    </location>
</feature>
<feature type="transmembrane region" description="Helical" evidence="1">
    <location>
        <begin position="49"/>
        <end position="67"/>
    </location>
</feature>
<keyword evidence="1" id="KW-0812">Transmembrane</keyword>
<protein>
    <submittedName>
        <fullName evidence="2">Uncharacterized protein</fullName>
    </submittedName>
</protein>
<keyword evidence="3" id="KW-1185">Reference proteome</keyword>
<evidence type="ECO:0000256" key="1">
    <source>
        <dbReference type="SAM" id="Phobius"/>
    </source>
</evidence>
<sequence>MSFSNSNSSSAIVTVDDEVSPPPLCLRAAAAGAADKGPSTKKDFICMPVWLWLILLTIIYTVLVVLLGITHDFWFFLYLVGPVLVVVVVFSPARFASILYYLFQIVFWVCIDGLLLYTLWNADFKAYGFQTVVLVIALIITSFAFTLVFLHLLFISCGSRR</sequence>
<feature type="transmembrane region" description="Helical" evidence="1">
    <location>
        <begin position="132"/>
        <end position="155"/>
    </location>
</feature>
<feature type="transmembrane region" description="Helical" evidence="1">
    <location>
        <begin position="73"/>
        <end position="91"/>
    </location>
</feature>
<accession>A0A8R1IV24</accession>
<dbReference type="EnsemblMetazoa" id="CJA42922.1">
    <property type="protein sequence ID" value="CJA42922.1"/>
    <property type="gene ID" value="WBGene00218770"/>
</dbReference>